<proteinExistence type="predicted"/>
<reference evidence="2" key="2">
    <citation type="submission" date="2020-09" db="EMBL/GenBank/DDBJ databases">
        <authorList>
            <person name="Sun Q."/>
            <person name="Zhou Y."/>
        </authorList>
    </citation>
    <scope>NUCLEOTIDE SEQUENCE</scope>
    <source>
        <strain evidence="2">CGMCC 1.12751</strain>
    </source>
</reference>
<evidence type="ECO:0000313" key="2">
    <source>
        <dbReference type="EMBL" id="GGG47042.1"/>
    </source>
</evidence>
<dbReference type="InterPro" id="IPR052718">
    <property type="entry name" value="NmrA-type_oxidoreductase"/>
</dbReference>
<dbReference type="RefSeq" id="WP_188464029.1">
    <property type="nucleotide sequence ID" value="NZ_BMFQ01000002.1"/>
</dbReference>
<dbReference type="Pfam" id="PF13460">
    <property type="entry name" value="NAD_binding_10"/>
    <property type="match status" value="1"/>
</dbReference>
<dbReference type="PANTHER" id="PTHR47129:SF1">
    <property type="entry name" value="NMRA-LIKE DOMAIN-CONTAINING PROTEIN"/>
    <property type="match status" value="1"/>
</dbReference>
<organism evidence="2 3">
    <name type="scientific">Bizionia arctica</name>
    <dbReference type="NCBI Taxonomy" id="1495645"/>
    <lineage>
        <taxon>Bacteria</taxon>
        <taxon>Pseudomonadati</taxon>
        <taxon>Bacteroidota</taxon>
        <taxon>Flavobacteriia</taxon>
        <taxon>Flavobacteriales</taxon>
        <taxon>Flavobacteriaceae</taxon>
        <taxon>Bizionia</taxon>
    </lineage>
</organism>
<dbReference type="PANTHER" id="PTHR47129">
    <property type="entry name" value="QUINONE OXIDOREDUCTASE 2"/>
    <property type="match status" value="1"/>
</dbReference>
<comment type="caution">
    <text evidence="2">The sequence shown here is derived from an EMBL/GenBank/DDBJ whole genome shotgun (WGS) entry which is preliminary data.</text>
</comment>
<sequence length="284" mass="31082">MKIAVTSASGKLGASIVKHLINLVGKDNVIGVARTPEKAAYLGVEIRKGDYNSREQFNAALKGVDAVLLVSGMDAPDKRIIQHRNVIEAAIQNGVKKIVYTSIVGAEEGNAFSPIVQTNRQTEKDLQNSGLEWVIGRNGIYIEPDLEYLETYIKEGEIRNCAANGKCTYTSREELGYGYAKMLTEDKHHGQVYNLVGEPVTQSQLTGYMNQVFHTSLIYHSVSVADYKAERVAALGDFIGTVIAGIYEGIKEGANDVSSDYKVATGRAHISTIDMMKVFKETLD</sequence>
<dbReference type="Proteomes" id="UP000625976">
    <property type="component" value="Unassembled WGS sequence"/>
</dbReference>
<dbReference type="SUPFAM" id="SSF51735">
    <property type="entry name" value="NAD(P)-binding Rossmann-fold domains"/>
    <property type="match status" value="1"/>
</dbReference>
<dbReference type="InterPro" id="IPR036291">
    <property type="entry name" value="NAD(P)-bd_dom_sf"/>
</dbReference>
<gene>
    <name evidence="2" type="ORF">GCM10010976_18110</name>
</gene>
<reference evidence="2" key="1">
    <citation type="journal article" date="2014" name="Int. J. Syst. Evol. Microbiol.">
        <title>Complete genome sequence of Corynebacterium casei LMG S-19264T (=DSM 44701T), isolated from a smear-ripened cheese.</title>
        <authorList>
            <consortium name="US DOE Joint Genome Institute (JGI-PGF)"/>
            <person name="Walter F."/>
            <person name="Albersmeier A."/>
            <person name="Kalinowski J."/>
            <person name="Ruckert C."/>
        </authorList>
    </citation>
    <scope>NUCLEOTIDE SEQUENCE</scope>
    <source>
        <strain evidence="2">CGMCC 1.12751</strain>
    </source>
</reference>
<feature type="domain" description="NAD(P)-binding" evidence="1">
    <location>
        <begin position="8"/>
        <end position="143"/>
    </location>
</feature>
<dbReference type="Gene3D" id="3.90.25.10">
    <property type="entry name" value="UDP-galactose 4-epimerase, domain 1"/>
    <property type="match status" value="1"/>
</dbReference>
<dbReference type="Gene3D" id="3.40.50.720">
    <property type="entry name" value="NAD(P)-binding Rossmann-like Domain"/>
    <property type="match status" value="1"/>
</dbReference>
<name>A0A917GHZ6_9FLAO</name>
<keyword evidence="3" id="KW-1185">Reference proteome</keyword>
<evidence type="ECO:0000313" key="3">
    <source>
        <dbReference type="Proteomes" id="UP000625976"/>
    </source>
</evidence>
<evidence type="ECO:0000259" key="1">
    <source>
        <dbReference type="Pfam" id="PF13460"/>
    </source>
</evidence>
<dbReference type="CDD" id="cd05269">
    <property type="entry name" value="TMR_SDR_a"/>
    <property type="match status" value="1"/>
</dbReference>
<dbReference type="AlphaFoldDB" id="A0A917GHZ6"/>
<protein>
    <submittedName>
        <fullName evidence="2">NAD(P)-dependent oxidoreductase</fullName>
    </submittedName>
</protein>
<accession>A0A917GHZ6</accession>
<dbReference type="EMBL" id="BMFQ01000002">
    <property type="protein sequence ID" value="GGG47042.1"/>
    <property type="molecule type" value="Genomic_DNA"/>
</dbReference>
<dbReference type="InterPro" id="IPR016040">
    <property type="entry name" value="NAD(P)-bd_dom"/>
</dbReference>